<sequence>MSGQDDDSDKSFEPTEQKLRKAREKGEVAKSTDLSVAAAYLGLIIAFYTAGSSSVEGIGTALMAYLDQPDRLAPLFFEGPAAAPVGGFIGSALRPVLPWFVVPFALVLLSIVGQRAMVFAPSKLEPKLSRISIVSNAKNKFGRAGLFEFLKSFVKLTLYSVCLGVYLSHRLPEMIASSGTGPQSVVLMLAQLSMEFLFLALIIALAIGIVDAAFQHAEHIRKNMMSRKEIQDEMKDAEGDPHMKSQRRQRGQQIAMGQMLADVPKADVVIVNPTHYAVALQWSREPGAAPVCVAKGVDEIAAAIRRVANENAIPIHSDPPTARALHAAIEIGDEILEEHYAPVAAAIRFAEEMRKRAKGKVT</sequence>
<feature type="transmembrane region" description="Helical" evidence="3">
    <location>
        <begin position="187"/>
        <end position="214"/>
    </location>
</feature>
<dbReference type="STRING" id="1396826.PHA8399_03621"/>
<feature type="transmembrane region" description="Helical" evidence="3">
    <location>
        <begin position="99"/>
        <end position="120"/>
    </location>
</feature>
<evidence type="ECO:0000256" key="1">
    <source>
        <dbReference type="ARBA" id="ARBA00010690"/>
    </source>
</evidence>
<dbReference type="Gene3D" id="3.40.1690.10">
    <property type="entry name" value="secretion proteins EscU"/>
    <property type="match status" value="1"/>
</dbReference>
<evidence type="ECO:0000313" key="5">
    <source>
        <dbReference type="Proteomes" id="UP000051326"/>
    </source>
</evidence>
<evidence type="ECO:0000256" key="2">
    <source>
        <dbReference type="SAM" id="MobiDB-lite"/>
    </source>
</evidence>
<dbReference type="PANTHER" id="PTHR30531:SF12">
    <property type="entry name" value="FLAGELLAR BIOSYNTHETIC PROTEIN FLHB"/>
    <property type="match status" value="1"/>
</dbReference>
<name>A0A0P1HR15_9RHOB</name>
<organism evidence="4 5">
    <name type="scientific">Leisingera aquaemixtae</name>
    <dbReference type="NCBI Taxonomy" id="1396826"/>
    <lineage>
        <taxon>Bacteria</taxon>
        <taxon>Pseudomonadati</taxon>
        <taxon>Pseudomonadota</taxon>
        <taxon>Alphaproteobacteria</taxon>
        <taxon>Rhodobacterales</taxon>
        <taxon>Roseobacteraceae</taxon>
        <taxon>Leisingera</taxon>
    </lineage>
</organism>
<gene>
    <name evidence="4" type="primary">flhB</name>
    <name evidence="4" type="ORF">PHA8399_03621</name>
</gene>
<dbReference type="SUPFAM" id="SSF160544">
    <property type="entry name" value="EscU C-terminal domain-like"/>
    <property type="match status" value="1"/>
</dbReference>
<feature type="compositionally biased region" description="Basic and acidic residues" evidence="2">
    <location>
        <begin position="9"/>
        <end position="24"/>
    </location>
</feature>
<evidence type="ECO:0000313" key="4">
    <source>
        <dbReference type="EMBL" id="CUI01476.1"/>
    </source>
</evidence>
<dbReference type="Gene3D" id="6.10.250.2080">
    <property type="match status" value="1"/>
</dbReference>
<keyword evidence="4" id="KW-0966">Cell projection</keyword>
<keyword evidence="3" id="KW-0812">Transmembrane</keyword>
<accession>A0A0P1HR15</accession>
<feature type="region of interest" description="Disordered" evidence="2">
    <location>
        <begin position="1"/>
        <end position="24"/>
    </location>
</feature>
<evidence type="ECO:0000256" key="3">
    <source>
        <dbReference type="SAM" id="Phobius"/>
    </source>
</evidence>
<dbReference type="GO" id="GO:0005886">
    <property type="term" value="C:plasma membrane"/>
    <property type="evidence" value="ECO:0007669"/>
    <property type="project" value="TreeGrafter"/>
</dbReference>
<dbReference type="InterPro" id="IPR029025">
    <property type="entry name" value="T3SS_substrate_exporter_C"/>
</dbReference>
<comment type="similarity">
    <text evidence="1">Belongs to the type III secretion exporter family.</text>
</comment>
<dbReference type="Proteomes" id="UP000051326">
    <property type="component" value="Unassembled WGS sequence"/>
</dbReference>
<dbReference type="PANTHER" id="PTHR30531">
    <property type="entry name" value="FLAGELLAR BIOSYNTHETIC PROTEIN FLHB"/>
    <property type="match status" value="1"/>
</dbReference>
<dbReference type="RefSeq" id="WP_058287482.1">
    <property type="nucleotide sequence ID" value="NZ_CP081031.1"/>
</dbReference>
<dbReference type="InterPro" id="IPR006135">
    <property type="entry name" value="T3SS_substrate_exporter"/>
</dbReference>
<keyword evidence="4" id="KW-0282">Flagellum</keyword>
<dbReference type="PRINTS" id="PR00950">
    <property type="entry name" value="TYPE3IMSPROT"/>
</dbReference>
<reference evidence="4 5" key="1">
    <citation type="submission" date="2015-09" db="EMBL/GenBank/DDBJ databases">
        <authorList>
            <consortium name="Swine Surveillance"/>
        </authorList>
    </citation>
    <scope>NUCLEOTIDE SEQUENCE [LARGE SCALE GENOMIC DNA]</scope>
    <source>
        <strain evidence="4 5">CECT 8399</strain>
    </source>
</reference>
<keyword evidence="3" id="KW-0472">Membrane</keyword>
<keyword evidence="4" id="KW-0969">Cilium</keyword>
<dbReference type="Pfam" id="PF01312">
    <property type="entry name" value="Bac_export_2"/>
    <property type="match status" value="1"/>
</dbReference>
<dbReference type="EMBL" id="CYSR01000031">
    <property type="protein sequence ID" value="CUI01476.1"/>
    <property type="molecule type" value="Genomic_DNA"/>
</dbReference>
<dbReference type="AlphaFoldDB" id="A0A0P1HR15"/>
<keyword evidence="3" id="KW-1133">Transmembrane helix</keyword>
<proteinExistence type="inferred from homology"/>
<feature type="transmembrane region" description="Helical" evidence="3">
    <location>
        <begin position="34"/>
        <end position="51"/>
    </location>
</feature>
<protein>
    <submittedName>
        <fullName evidence="4">Flagellar biosynthetic protein FlhB</fullName>
    </submittedName>
</protein>
<dbReference type="GO" id="GO:0009306">
    <property type="term" value="P:protein secretion"/>
    <property type="evidence" value="ECO:0007669"/>
    <property type="project" value="InterPro"/>
</dbReference>